<comment type="caution">
    <text evidence="12">The sequence shown here is derived from an EMBL/GenBank/DDBJ whole genome shotgun (WGS) entry which is preliminary data.</text>
</comment>
<dbReference type="InterPro" id="IPR027417">
    <property type="entry name" value="P-loop_NTPase"/>
</dbReference>
<dbReference type="Proteomes" id="UP000824078">
    <property type="component" value="Unassembled WGS sequence"/>
</dbReference>
<accession>A0A9D1HYF1</accession>
<protein>
    <recommendedName>
        <fullName evidence="7">Chromosomal replication initiator protein DnaA</fullName>
    </recommendedName>
</protein>
<feature type="domain" description="AAA+ ATPase" evidence="10">
    <location>
        <begin position="207"/>
        <end position="349"/>
    </location>
</feature>
<dbReference type="Gene3D" id="3.40.50.300">
    <property type="entry name" value="P-loop containing nucleotide triphosphate hydrolases"/>
    <property type="match status" value="1"/>
</dbReference>
<dbReference type="GO" id="GO:0003688">
    <property type="term" value="F:DNA replication origin binding"/>
    <property type="evidence" value="ECO:0007669"/>
    <property type="project" value="TreeGrafter"/>
</dbReference>
<dbReference type="GO" id="GO:0006275">
    <property type="term" value="P:regulation of DNA replication"/>
    <property type="evidence" value="ECO:0007669"/>
    <property type="project" value="InterPro"/>
</dbReference>
<evidence type="ECO:0000313" key="13">
    <source>
        <dbReference type="Proteomes" id="UP000824078"/>
    </source>
</evidence>
<dbReference type="InterPro" id="IPR020591">
    <property type="entry name" value="Chromosome_initiator_DnaA-like"/>
</dbReference>
<evidence type="ECO:0000256" key="8">
    <source>
        <dbReference type="RuleBase" id="RU004227"/>
    </source>
</evidence>
<sequence>MTMTGESDAIALWDDVIDLITENEGTSAQIIAMARRCVPVGFDGTTITVETPARFMRTQLEKKTPLIEQYLEQAAFSPVKLDIRLAEQRSRQPINTTSVMSAADIAAMPAEVTSSTGGVARPRENFETPHPVAQTHQIQETTTVVDSWRPSSTPEVKVSIEERRRSNPLVSDITENDSKLTFDRFIEGSENMLALQAAKQVADGDHNYNPLFIYGRSGLGKTHLLKAIQNYILQNNIEKICVYRVAHDFVNEYASAMVNTTVEVKQAFTRHYHDVDVLIIDDIQFLKGAASVGFFFDLFNYLKEHGKQIVLAADESPVQLGIGNSDFDERMISRFNSGFACPIQAPEYELKLALVRNFYTRAKEDAQSEHISGYEGIISDEMLQLMAARSGPNIRVIESFCQTCLLEATKNEKGGSDFGREDVIRIANQKFGTAHRTVTIDQIQRAIEEEFHVSHGDLVGDTRRKEIMIARHAACWLARSLTDLTLADIGKRFGGRSHATVYHSVSEAGELMESDRQFFDRITRLKDILLNE</sequence>
<dbReference type="InterPro" id="IPR003593">
    <property type="entry name" value="AAA+_ATPase"/>
</dbReference>
<comment type="similarity">
    <text evidence="8">Belongs to the DnaA family.</text>
</comment>
<evidence type="ECO:0000256" key="6">
    <source>
        <dbReference type="ARBA" id="ARBA00023125"/>
    </source>
</evidence>
<dbReference type="PANTHER" id="PTHR30050">
    <property type="entry name" value="CHROMOSOMAL REPLICATION INITIATOR PROTEIN DNAA"/>
    <property type="match status" value="1"/>
</dbReference>
<dbReference type="AlphaFoldDB" id="A0A9D1HYF1"/>
<dbReference type="SUPFAM" id="SSF48295">
    <property type="entry name" value="TrpR-like"/>
    <property type="match status" value="1"/>
</dbReference>
<dbReference type="CDD" id="cd06571">
    <property type="entry name" value="Bac_DnaA_C"/>
    <property type="match status" value="1"/>
</dbReference>
<feature type="domain" description="Chromosomal replication initiator DnaA C-terminal" evidence="11">
    <location>
        <begin position="439"/>
        <end position="508"/>
    </location>
</feature>
<evidence type="ECO:0000256" key="4">
    <source>
        <dbReference type="ARBA" id="ARBA00022840"/>
    </source>
</evidence>
<dbReference type="Gene3D" id="1.10.1750.10">
    <property type="match status" value="1"/>
</dbReference>
<feature type="compositionally biased region" description="Polar residues" evidence="9">
    <location>
        <begin position="134"/>
        <end position="150"/>
    </location>
</feature>
<evidence type="ECO:0000259" key="10">
    <source>
        <dbReference type="SMART" id="SM00382"/>
    </source>
</evidence>
<evidence type="ECO:0000259" key="11">
    <source>
        <dbReference type="SMART" id="SM00760"/>
    </source>
</evidence>
<reference evidence="12" key="1">
    <citation type="submission" date="2020-10" db="EMBL/GenBank/DDBJ databases">
        <authorList>
            <person name="Gilroy R."/>
        </authorList>
    </citation>
    <scope>NUCLEOTIDE SEQUENCE</scope>
    <source>
        <strain evidence="12">ChiHjej12B11-29160</strain>
    </source>
</reference>
<dbReference type="InterPro" id="IPR013159">
    <property type="entry name" value="DnaA_C"/>
</dbReference>
<dbReference type="EMBL" id="DVMQ01000006">
    <property type="protein sequence ID" value="HIU23590.1"/>
    <property type="molecule type" value="Genomic_DNA"/>
</dbReference>
<keyword evidence="3 7" id="KW-0547">Nucleotide-binding</keyword>
<keyword evidence="5" id="KW-0446">Lipid-binding</keyword>
<dbReference type="GO" id="GO:0006270">
    <property type="term" value="P:DNA replication initiation"/>
    <property type="evidence" value="ECO:0007669"/>
    <property type="project" value="InterPro"/>
</dbReference>
<gene>
    <name evidence="12" type="ORF">IAD17_01515</name>
</gene>
<reference evidence="12" key="2">
    <citation type="journal article" date="2021" name="PeerJ">
        <title>Extensive microbial diversity within the chicken gut microbiome revealed by metagenomics and culture.</title>
        <authorList>
            <person name="Gilroy R."/>
            <person name="Ravi A."/>
            <person name="Getino M."/>
            <person name="Pursley I."/>
            <person name="Horton D.L."/>
            <person name="Alikhan N.F."/>
            <person name="Baker D."/>
            <person name="Gharbi K."/>
            <person name="Hall N."/>
            <person name="Watson M."/>
            <person name="Adriaenssens E.M."/>
            <person name="Foster-Nyarko E."/>
            <person name="Jarju S."/>
            <person name="Secka A."/>
            <person name="Antonio M."/>
            <person name="Oren A."/>
            <person name="Chaudhuri R.R."/>
            <person name="La Ragione R."/>
            <person name="Hildebrand F."/>
            <person name="Pallen M.J."/>
        </authorList>
    </citation>
    <scope>NUCLEOTIDE SEQUENCE</scope>
    <source>
        <strain evidence="12">ChiHjej12B11-29160</strain>
    </source>
</reference>
<evidence type="ECO:0000256" key="2">
    <source>
        <dbReference type="ARBA" id="ARBA00022705"/>
    </source>
</evidence>
<dbReference type="GO" id="GO:0005886">
    <property type="term" value="C:plasma membrane"/>
    <property type="evidence" value="ECO:0007669"/>
    <property type="project" value="TreeGrafter"/>
</dbReference>
<dbReference type="SUPFAM" id="SSF52540">
    <property type="entry name" value="P-loop containing nucleoside triphosphate hydrolases"/>
    <property type="match status" value="1"/>
</dbReference>
<evidence type="ECO:0000256" key="5">
    <source>
        <dbReference type="ARBA" id="ARBA00023121"/>
    </source>
</evidence>
<dbReference type="SMART" id="SM00760">
    <property type="entry name" value="Bac_DnaA_C"/>
    <property type="match status" value="1"/>
</dbReference>
<keyword evidence="1" id="KW-0963">Cytoplasm</keyword>
<organism evidence="12 13">
    <name type="scientific">Candidatus Coprovicinus avistercoris</name>
    <dbReference type="NCBI Taxonomy" id="2840754"/>
    <lineage>
        <taxon>Bacteria</taxon>
        <taxon>Bacillati</taxon>
        <taxon>Actinomycetota</taxon>
        <taxon>Coriobacteriia</taxon>
        <taxon>Coriobacteriales</taxon>
        <taxon>Coriobacteriaceae</taxon>
        <taxon>Coriobacteriaceae incertae sedis</taxon>
        <taxon>Candidatus Coprovicinus</taxon>
    </lineage>
</organism>
<evidence type="ECO:0000256" key="9">
    <source>
        <dbReference type="SAM" id="MobiDB-lite"/>
    </source>
</evidence>
<keyword evidence="4 7" id="KW-0067">ATP-binding</keyword>
<dbReference type="Pfam" id="PF08299">
    <property type="entry name" value="Bac_DnaA_C"/>
    <property type="match status" value="1"/>
</dbReference>
<evidence type="ECO:0000256" key="7">
    <source>
        <dbReference type="RuleBase" id="RU000577"/>
    </source>
</evidence>
<dbReference type="GO" id="GO:0008289">
    <property type="term" value="F:lipid binding"/>
    <property type="evidence" value="ECO:0007669"/>
    <property type="project" value="UniProtKB-KW"/>
</dbReference>
<evidence type="ECO:0000256" key="3">
    <source>
        <dbReference type="ARBA" id="ARBA00022741"/>
    </source>
</evidence>
<keyword evidence="6 7" id="KW-0238">DNA-binding</keyword>
<keyword evidence="2 7" id="KW-0235">DNA replication</keyword>
<dbReference type="InterPro" id="IPR013317">
    <property type="entry name" value="DnaA_dom"/>
</dbReference>
<dbReference type="SMART" id="SM00382">
    <property type="entry name" value="AAA"/>
    <property type="match status" value="1"/>
</dbReference>
<comment type="function">
    <text evidence="7">Plays an essential role in the initiation and regulation of chromosomal replication. ATP-DnaA binds to the origin of replication (oriC) to initiate formation of the DNA replication initiation complex once per cell cycle. Binds the DnaA box (a 9 base pair repeat at the origin) and separates the double-stranded (ds)DNA. Forms a right-handed helical filament on oriC DNA; dsDNA binds to the exterior of the filament while single-stranded (ss)DNA is stabiized in the filament's interior. The ATP-DnaA-oriC complex binds and stabilizes one strand of the AT-rich DNA unwinding element (DUE), permitting loading of DNA polymerase. After initiation quickly degrades to an ADP-DnaA complex that is not apt for DNA replication. Binds acidic phospholipids.</text>
</comment>
<proteinExistence type="inferred from homology"/>
<evidence type="ECO:0000256" key="1">
    <source>
        <dbReference type="ARBA" id="ARBA00022490"/>
    </source>
</evidence>
<name>A0A9D1HYF1_9ACTN</name>
<dbReference type="PRINTS" id="PR00051">
    <property type="entry name" value="DNAA"/>
</dbReference>
<dbReference type="PANTHER" id="PTHR30050:SF5">
    <property type="entry name" value="DNAA REGULATORY INACTIVATOR HDA"/>
    <property type="match status" value="1"/>
</dbReference>
<feature type="region of interest" description="Disordered" evidence="9">
    <location>
        <begin position="131"/>
        <end position="150"/>
    </location>
</feature>
<dbReference type="GO" id="GO:0005524">
    <property type="term" value="F:ATP binding"/>
    <property type="evidence" value="ECO:0007669"/>
    <property type="project" value="UniProtKB-KW"/>
</dbReference>
<evidence type="ECO:0000313" key="12">
    <source>
        <dbReference type="EMBL" id="HIU23590.1"/>
    </source>
</evidence>
<dbReference type="InterPro" id="IPR010921">
    <property type="entry name" value="Trp_repressor/repl_initiator"/>
</dbReference>
<dbReference type="CDD" id="cd00009">
    <property type="entry name" value="AAA"/>
    <property type="match status" value="1"/>
</dbReference>
<dbReference type="Pfam" id="PF00308">
    <property type="entry name" value="Bac_DnaA"/>
    <property type="match status" value="1"/>
</dbReference>